<comment type="similarity">
    <text evidence="3 10">Belongs to the cytochrome P450 family.</text>
</comment>
<dbReference type="AlphaFoldDB" id="A0A067MEH9"/>
<evidence type="ECO:0000313" key="12">
    <source>
        <dbReference type="EMBL" id="KDQ09986.1"/>
    </source>
</evidence>
<evidence type="ECO:0000256" key="11">
    <source>
        <dbReference type="SAM" id="Phobius"/>
    </source>
</evidence>
<dbReference type="SUPFAM" id="SSF48264">
    <property type="entry name" value="Cytochrome P450"/>
    <property type="match status" value="1"/>
</dbReference>
<comment type="pathway">
    <text evidence="2">Secondary metabolite biosynthesis.</text>
</comment>
<keyword evidence="13" id="KW-1185">Reference proteome</keyword>
<keyword evidence="11" id="KW-0472">Membrane</keyword>
<dbReference type="InterPro" id="IPR050121">
    <property type="entry name" value="Cytochrome_P450_monoxygenase"/>
</dbReference>
<keyword evidence="7 9" id="KW-0408">Iron</keyword>
<organism evidence="12 13">
    <name type="scientific">Botryobasidium botryosum (strain FD-172 SS1)</name>
    <dbReference type="NCBI Taxonomy" id="930990"/>
    <lineage>
        <taxon>Eukaryota</taxon>
        <taxon>Fungi</taxon>
        <taxon>Dikarya</taxon>
        <taxon>Basidiomycota</taxon>
        <taxon>Agaricomycotina</taxon>
        <taxon>Agaricomycetes</taxon>
        <taxon>Cantharellales</taxon>
        <taxon>Botryobasidiaceae</taxon>
        <taxon>Botryobasidium</taxon>
    </lineage>
</organism>
<dbReference type="GO" id="GO:0016705">
    <property type="term" value="F:oxidoreductase activity, acting on paired donors, with incorporation or reduction of molecular oxygen"/>
    <property type="evidence" value="ECO:0007669"/>
    <property type="project" value="InterPro"/>
</dbReference>
<keyword evidence="5 9" id="KW-0479">Metal-binding</keyword>
<feature type="binding site" description="axial binding residue" evidence="9">
    <location>
        <position position="468"/>
    </location>
    <ligand>
        <name>heme</name>
        <dbReference type="ChEBI" id="CHEBI:30413"/>
    </ligand>
    <ligandPart>
        <name>Fe</name>
        <dbReference type="ChEBI" id="CHEBI:18248"/>
    </ligandPart>
</feature>
<evidence type="ECO:0000256" key="8">
    <source>
        <dbReference type="ARBA" id="ARBA00023033"/>
    </source>
</evidence>
<dbReference type="PANTHER" id="PTHR24305:SF166">
    <property type="entry name" value="CYTOCHROME P450 12A4, MITOCHONDRIAL-RELATED"/>
    <property type="match status" value="1"/>
</dbReference>
<dbReference type="Pfam" id="PF00067">
    <property type="entry name" value="p450"/>
    <property type="match status" value="1"/>
</dbReference>
<proteinExistence type="inferred from homology"/>
<dbReference type="GO" id="GO:0004497">
    <property type="term" value="F:monooxygenase activity"/>
    <property type="evidence" value="ECO:0007669"/>
    <property type="project" value="UniProtKB-KW"/>
</dbReference>
<dbReference type="Proteomes" id="UP000027195">
    <property type="component" value="Unassembled WGS sequence"/>
</dbReference>
<dbReference type="GO" id="GO:0005506">
    <property type="term" value="F:iron ion binding"/>
    <property type="evidence" value="ECO:0007669"/>
    <property type="project" value="InterPro"/>
</dbReference>
<evidence type="ECO:0000256" key="4">
    <source>
        <dbReference type="ARBA" id="ARBA00022617"/>
    </source>
</evidence>
<evidence type="ECO:0008006" key="14">
    <source>
        <dbReference type="Google" id="ProtNLM"/>
    </source>
</evidence>
<keyword evidence="11" id="KW-1133">Transmembrane helix</keyword>
<name>A0A067MEH9_BOTB1</name>
<evidence type="ECO:0000256" key="10">
    <source>
        <dbReference type="RuleBase" id="RU000461"/>
    </source>
</evidence>
<gene>
    <name evidence="12" type="ORF">BOTBODRAFT_36605</name>
</gene>
<keyword evidence="8 10" id="KW-0503">Monooxygenase</keyword>
<evidence type="ECO:0000256" key="5">
    <source>
        <dbReference type="ARBA" id="ARBA00022723"/>
    </source>
</evidence>
<reference evidence="13" key="1">
    <citation type="journal article" date="2014" name="Proc. Natl. Acad. Sci. U.S.A.">
        <title>Extensive sampling of basidiomycete genomes demonstrates inadequacy of the white-rot/brown-rot paradigm for wood decay fungi.</title>
        <authorList>
            <person name="Riley R."/>
            <person name="Salamov A.A."/>
            <person name="Brown D.W."/>
            <person name="Nagy L.G."/>
            <person name="Floudas D."/>
            <person name="Held B.W."/>
            <person name="Levasseur A."/>
            <person name="Lombard V."/>
            <person name="Morin E."/>
            <person name="Otillar R."/>
            <person name="Lindquist E.A."/>
            <person name="Sun H."/>
            <person name="LaButti K.M."/>
            <person name="Schmutz J."/>
            <person name="Jabbour D."/>
            <person name="Luo H."/>
            <person name="Baker S.E."/>
            <person name="Pisabarro A.G."/>
            <person name="Walton J.D."/>
            <person name="Blanchette R.A."/>
            <person name="Henrissat B."/>
            <person name="Martin F."/>
            <person name="Cullen D."/>
            <person name="Hibbett D.S."/>
            <person name="Grigoriev I.V."/>
        </authorList>
    </citation>
    <scope>NUCLEOTIDE SEQUENCE [LARGE SCALE GENOMIC DNA]</scope>
    <source>
        <strain evidence="13">FD-172 SS1</strain>
    </source>
</reference>
<dbReference type="GO" id="GO:0020037">
    <property type="term" value="F:heme binding"/>
    <property type="evidence" value="ECO:0007669"/>
    <property type="project" value="InterPro"/>
</dbReference>
<dbReference type="PRINTS" id="PR00385">
    <property type="entry name" value="P450"/>
</dbReference>
<evidence type="ECO:0000256" key="7">
    <source>
        <dbReference type="ARBA" id="ARBA00023004"/>
    </source>
</evidence>
<evidence type="ECO:0000256" key="2">
    <source>
        <dbReference type="ARBA" id="ARBA00005179"/>
    </source>
</evidence>
<dbReference type="PRINTS" id="PR00463">
    <property type="entry name" value="EP450I"/>
</dbReference>
<dbReference type="InParanoid" id="A0A067MEH9"/>
<evidence type="ECO:0000256" key="9">
    <source>
        <dbReference type="PIRSR" id="PIRSR602401-1"/>
    </source>
</evidence>
<dbReference type="EMBL" id="KL198072">
    <property type="protein sequence ID" value="KDQ09986.1"/>
    <property type="molecule type" value="Genomic_DNA"/>
</dbReference>
<accession>A0A067MEH9</accession>
<evidence type="ECO:0000256" key="3">
    <source>
        <dbReference type="ARBA" id="ARBA00010617"/>
    </source>
</evidence>
<evidence type="ECO:0000313" key="13">
    <source>
        <dbReference type="Proteomes" id="UP000027195"/>
    </source>
</evidence>
<dbReference type="InterPro" id="IPR036396">
    <property type="entry name" value="Cyt_P450_sf"/>
</dbReference>
<dbReference type="PROSITE" id="PS00086">
    <property type="entry name" value="CYTOCHROME_P450"/>
    <property type="match status" value="1"/>
</dbReference>
<dbReference type="InterPro" id="IPR002401">
    <property type="entry name" value="Cyt_P450_E_grp-I"/>
</dbReference>
<dbReference type="Gene3D" id="1.10.630.10">
    <property type="entry name" value="Cytochrome P450"/>
    <property type="match status" value="1"/>
</dbReference>
<dbReference type="InterPro" id="IPR001128">
    <property type="entry name" value="Cyt_P450"/>
</dbReference>
<keyword evidence="11" id="KW-0812">Transmembrane</keyword>
<feature type="transmembrane region" description="Helical" evidence="11">
    <location>
        <begin position="6"/>
        <end position="25"/>
    </location>
</feature>
<sequence length="527" mass="58814">MINVSSPYSIAVIVVLVAFISRLAIRRLAHRYTTDIRYVPKPPGGSWIWGHELEPLSGSCGVVYSSWFDKYGPVVRIGGALGHDDILVTVDPAALSHIFTKSTYGYAKSSLVRSIVDRTMGKGLVWAEGEEHRRMRAHLSSVFTAENTRNMFEDVKVSTDRVVAKLISHLRAHDGNATVHITEWTNHATLDIIGRIGFAYDFGCGESPAAQKITVWWEQTVSKGMTRVGRIAPIIIRTFPFIVSLPLPIIRAQGALKLTIKKLAEELYVKASANPELSKGKDLLSTLIRANFRERRNISKDELLDHICTFVMVGHETTAGVLGHTIHALAQNPDMQDKLRKEILEFGTEPTYDDILTKLPYLDAVTKEGFRVFPPSAHTERTALHDDVLPLRKPIVTPEGKTLTSLHIKKGQLIQVPSLALDRMHGVWKDGATFLPERWLNPGELPSPSELTQGWSNLFIFSEGPRMCIGYRLAILEFKVILSSLIKTFVFHDTGAKIEYIWANTLQPKVVGKEGLHLPVRVTLADQ</sequence>
<comment type="cofactor">
    <cofactor evidence="1 9">
        <name>heme</name>
        <dbReference type="ChEBI" id="CHEBI:30413"/>
    </cofactor>
</comment>
<dbReference type="HOGENOM" id="CLU_001570_5_11_1"/>
<dbReference type="OrthoDB" id="1470350at2759"/>
<evidence type="ECO:0000256" key="6">
    <source>
        <dbReference type="ARBA" id="ARBA00023002"/>
    </source>
</evidence>
<keyword evidence="4 9" id="KW-0349">Heme</keyword>
<keyword evidence="6 10" id="KW-0560">Oxidoreductase</keyword>
<protein>
    <recommendedName>
        <fullName evidence="14">Cytochrome P450</fullName>
    </recommendedName>
</protein>
<dbReference type="InterPro" id="IPR017972">
    <property type="entry name" value="Cyt_P450_CS"/>
</dbReference>
<evidence type="ECO:0000256" key="1">
    <source>
        <dbReference type="ARBA" id="ARBA00001971"/>
    </source>
</evidence>
<dbReference type="PANTHER" id="PTHR24305">
    <property type="entry name" value="CYTOCHROME P450"/>
    <property type="match status" value="1"/>
</dbReference>
<dbReference type="STRING" id="930990.A0A067MEH9"/>